<dbReference type="AlphaFoldDB" id="A0A165GWS4"/>
<gene>
    <name evidence="1" type="ORF">EXIGLDRAFT_719658</name>
</gene>
<dbReference type="Proteomes" id="UP000077266">
    <property type="component" value="Unassembled WGS sequence"/>
</dbReference>
<evidence type="ECO:0000313" key="2">
    <source>
        <dbReference type="Proteomes" id="UP000077266"/>
    </source>
</evidence>
<protein>
    <submittedName>
        <fullName evidence="1">Uncharacterized protein</fullName>
    </submittedName>
</protein>
<dbReference type="EMBL" id="KV426034">
    <property type="protein sequence ID" value="KZV91113.1"/>
    <property type="molecule type" value="Genomic_DNA"/>
</dbReference>
<sequence length="130" mass="14214">MLPFWLELSLHSVRSLIIGLPEPLDAARVLAWIRSCAAPVAAPVVQHLQFDFGPDGELVTSDVVELIKAVPGMLLLRAAHGLGTIRLLGGQVLALRNSDVSFAWEFCEQVRLEDGDHGCSLRRTDTMKLS</sequence>
<keyword evidence="2" id="KW-1185">Reference proteome</keyword>
<evidence type="ECO:0000313" key="1">
    <source>
        <dbReference type="EMBL" id="KZV91113.1"/>
    </source>
</evidence>
<reference evidence="1 2" key="1">
    <citation type="journal article" date="2016" name="Mol. Biol. Evol.">
        <title>Comparative Genomics of Early-Diverging Mushroom-Forming Fungi Provides Insights into the Origins of Lignocellulose Decay Capabilities.</title>
        <authorList>
            <person name="Nagy L.G."/>
            <person name="Riley R."/>
            <person name="Tritt A."/>
            <person name="Adam C."/>
            <person name="Daum C."/>
            <person name="Floudas D."/>
            <person name="Sun H."/>
            <person name="Yadav J.S."/>
            <person name="Pangilinan J."/>
            <person name="Larsson K.H."/>
            <person name="Matsuura K."/>
            <person name="Barry K."/>
            <person name="Labutti K."/>
            <person name="Kuo R."/>
            <person name="Ohm R.A."/>
            <person name="Bhattacharya S.S."/>
            <person name="Shirouzu T."/>
            <person name="Yoshinaga Y."/>
            <person name="Martin F.M."/>
            <person name="Grigoriev I.V."/>
            <person name="Hibbett D.S."/>
        </authorList>
    </citation>
    <scope>NUCLEOTIDE SEQUENCE [LARGE SCALE GENOMIC DNA]</scope>
    <source>
        <strain evidence="1 2">HHB12029</strain>
    </source>
</reference>
<organism evidence="1 2">
    <name type="scientific">Exidia glandulosa HHB12029</name>
    <dbReference type="NCBI Taxonomy" id="1314781"/>
    <lineage>
        <taxon>Eukaryota</taxon>
        <taxon>Fungi</taxon>
        <taxon>Dikarya</taxon>
        <taxon>Basidiomycota</taxon>
        <taxon>Agaricomycotina</taxon>
        <taxon>Agaricomycetes</taxon>
        <taxon>Auriculariales</taxon>
        <taxon>Exidiaceae</taxon>
        <taxon>Exidia</taxon>
    </lineage>
</organism>
<name>A0A165GWS4_EXIGL</name>
<accession>A0A165GWS4</accession>
<dbReference type="InParanoid" id="A0A165GWS4"/>
<proteinExistence type="predicted"/>